<organism evidence="4 5">
    <name type="scientific">Naumovozyma dairenensis (strain ATCC 10597 / BCRC 20456 / CBS 421 / NBRC 0211 / NRRL Y-12639)</name>
    <name type="common">Saccharomyces dairenensis</name>
    <dbReference type="NCBI Taxonomy" id="1071378"/>
    <lineage>
        <taxon>Eukaryota</taxon>
        <taxon>Fungi</taxon>
        <taxon>Dikarya</taxon>
        <taxon>Ascomycota</taxon>
        <taxon>Saccharomycotina</taxon>
        <taxon>Saccharomycetes</taxon>
        <taxon>Saccharomycetales</taxon>
        <taxon>Saccharomycetaceae</taxon>
        <taxon>Naumovozyma</taxon>
    </lineage>
</organism>
<dbReference type="KEGG" id="ndi:NDAI_0G02540"/>
<protein>
    <recommendedName>
        <fullName evidence="3">Choline kinase N-terminal domain-containing protein</fullName>
    </recommendedName>
</protein>
<dbReference type="Pfam" id="PF04428">
    <property type="entry name" value="Choline_kin_N"/>
    <property type="match status" value="1"/>
</dbReference>
<dbReference type="Pfam" id="PF01633">
    <property type="entry name" value="Choline_kinase"/>
    <property type="match status" value="1"/>
</dbReference>
<dbReference type="AlphaFoldDB" id="G0WE20"/>
<dbReference type="EMBL" id="HE580273">
    <property type="protein sequence ID" value="CCD26031.2"/>
    <property type="molecule type" value="Genomic_DNA"/>
</dbReference>
<dbReference type="Proteomes" id="UP000000689">
    <property type="component" value="Chromosome 7"/>
</dbReference>
<dbReference type="OrthoDB" id="10267235at2759"/>
<feature type="region of interest" description="Disordered" evidence="2">
    <location>
        <begin position="48"/>
        <end position="69"/>
    </location>
</feature>
<dbReference type="eggNOG" id="KOG2686">
    <property type="taxonomic scope" value="Eukaryota"/>
</dbReference>
<dbReference type="GO" id="GO:0005737">
    <property type="term" value="C:cytoplasm"/>
    <property type="evidence" value="ECO:0007669"/>
    <property type="project" value="TreeGrafter"/>
</dbReference>
<dbReference type="PANTHER" id="PTHR22603">
    <property type="entry name" value="CHOLINE/ETHANOALAMINE KINASE"/>
    <property type="match status" value="1"/>
</dbReference>
<keyword evidence="5" id="KW-1185">Reference proteome</keyword>
<comment type="similarity">
    <text evidence="1">Belongs to the choline/ethanolamine kinase family.</text>
</comment>
<name>G0WE20_NAUDC</name>
<accession>G0WE20</accession>
<dbReference type="GO" id="GO:0004103">
    <property type="term" value="F:choline kinase activity"/>
    <property type="evidence" value="ECO:0007669"/>
    <property type="project" value="EnsemblFungi"/>
</dbReference>
<dbReference type="HOGENOM" id="CLU_012712_4_2_1"/>
<reference evidence="4 5" key="1">
    <citation type="journal article" date="2011" name="Proc. Natl. Acad. Sci. U.S.A.">
        <title>Evolutionary erosion of yeast sex chromosomes by mating-type switching accidents.</title>
        <authorList>
            <person name="Gordon J.L."/>
            <person name="Armisen D."/>
            <person name="Proux-Wera E."/>
            <person name="Oheigeartaigh S.S."/>
            <person name="Byrne K.P."/>
            <person name="Wolfe K.H."/>
        </authorList>
    </citation>
    <scope>NUCLEOTIDE SEQUENCE [LARGE SCALE GENOMIC DNA]</scope>
    <source>
        <strain evidence="5">ATCC 10597 / BCRC 20456 / CBS 421 / NBRC 0211 / NRRL Y-12639</strain>
    </source>
</reference>
<dbReference type="GeneID" id="11497427"/>
<gene>
    <name evidence="4" type="primary">NDAI0G02540</name>
    <name evidence="4" type="ordered locus">NDAI_0G02540</name>
</gene>
<evidence type="ECO:0000256" key="2">
    <source>
        <dbReference type="SAM" id="MobiDB-lite"/>
    </source>
</evidence>
<dbReference type="SUPFAM" id="SSF56112">
    <property type="entry name" value="Protein kinase-like (PK-like)"/>
    <property type="match status" value="1"/>
</dbReference>
<dbReference type="PANTHER" id="PTHR22603:SF93">
    <property type="entry name" value="RE24176P"/>
    <property type="match status" value="1"/>
</dbReference>
<feature type="region of interest" description="Disordered" evidence="2">
    <location>
        <begin position="355"/>
        <end position="385"/>
    </location>
</feature>
<feature type="compositionally biased region" description="Low complexity" evidence="2">
    <location>
        <begin position="55"/>
        <end position="69"/>
    </location>
</feature>
<dbReference type="RefSeq" id="XP_003671274.2">
    <property type="nucleotide sequence ID" value="XM_003671226.2"/>
</dbReference>
<dbReference type="GO" id="GO:0006646">
    <property type="term" value="P:phosphatidylethanolamine biosynthetic process"/>
    <property type="evidence" value="ECO:0007669"/>
    <property type="project" value="EnsemblFungi"/>
</dbReference>
<evidence type="ECO:0000256" key="1">
    <source>
        <dbReference type="ARBA" id="ARBA00038211"/>
    </source>
</evidence>
<sequence length="604" mass="69040">MPTSSYRHSRSHSRSSSSSRRPSLSRQRSSHRLIRTISVESLELHKDQNNTSALTTGTTTTTTTTSIETTTTTTTTTTKHDIDGEELNLDSKLDTLNLNNNECIEVPFIKATIDNTLPQDYLKDDILNMIQSLKIPKWHQRGHFVSSPLKRDSLILTKITGAMTNAIYKVEYPSLPSLLLRVYGSNNDTIIDRDYELQVLARLSIRNIGPSLFGCFSNGRFEQFLENATTLNKDDIRDWKTSQRIARRMKELHIGVPLLSSEREKGPVCWQKINQWVKFLDTNPKAQIWIKNDTNIQTHLLCKNWKDFKTAISKYQNWLSSFHSDAKGKNLGFCHNDAQYGNLLFSAPIKPTTNDINIDSNTPTATTSTSEPPTLSTATSSSSLFPSNSRIQIDEIIKPTKQEQSQDSKLVVIDFEYSGANPVAYDLANHFSEWMYDYNNASAPHVAHVESYPNREQILNFIYSYVSHLRGGAREPIDEEVKVLYNSILRWRGVCQLFWSIWAVLQSKDLKLMLETENETFEGPNGEQYIVKVEKDNNNDNEMIERIDSIDDESVGVDIDSFDYMAYCQDKISIFWGDLIKFNVVNEFECYSLDSARYLDSEEL</sequence>
<feature type="domain" description="Choline kinase N-terminal" evidence="3">
    <location>
        <begin position="98"/>
        <end position="142"/>
    </location>
</feature>
<dbReference type="InterPro" id="IPR007521">
    <property type="entry name" value="Choline_kin_N"/>
</dbReference>
<dbReference type="Gene3D" id="3.90.1200.10">
    <property type="match status" value="1"/>
</dbReference>
<dbReference type="STRING" id="1071378.G0WE20"/>
<evidence type="ECO:0000313" key="4">
    <source>
        <dbReference type="EMBL" id="CCD26031.2"/>
    </source>
</evidence>
<dbReference type="InterPro" id="IPR011009">
    <property type="entry name" value="Kinase-like_dom_sf"/>
</dbReference>
<evidence type="ECO:0000313" key="5">
    <source>
        <dbReference type="Proteomes" id="UP000000689"/>
    </source>
</evidence>
<feature type="region of interest" description="Disordered" evidence="2">
    <location>
        <begin position="1"/>
        <end position="32"/>
    </location>
</feature>
<dbReference type="GO" id="GO:0004305">
    <property type="term" value="F:ethanolamine kinase activity"/>
    <property type="evidence" value="ECO:0007669"/>
    <property type="project" value="EnsemblFungi"/>
</dbReference>
<proteinExistence type="inferred from homology"/>
<feature type="compositionally biased region" description="Low complexity" evidence="2">
    <location>
        <begin position="360"/>
        <end position="385"/>
    </location>
</feature>
<dbReference type="CDD" id="cd05157">
    <property type="entry name" value="ETNK_euk"/>
    <property type="match status" value="1"/>
</dbReference>
<feature type="compositionally biased region" description="Low complexity" evidence="2">
    <location>
        <begin position="14"/>
        <end position="27"/>
    </location>
</feature>
<evidence type="ECO:0000259" key="3">
    <source>
        <dbReference type="Pfam" id="PF04428"/>
    </source>
</evidence>
<dbReference type="OMA" id="CEQVINW"/>